<evidence type="ECO:0000256" key="4">
    <source>
        <dbReference type="ARBA" id="ARBA00022795"/>
    </source>
</evidence>
<keyword evidence="4 6" id="KW-1005">Bacterial flagellum biogenesis</keyword>
<dbReference type="PIRSF" id="PIRSF039090">
    <property type="entry name" value="Flis"/>
    <property type="match status" value="1"/>
</dbReference>
<comment type="subcellular location">
    <subcellularLocation>
        <location evidence="1 6">Cytoplasm</location>
        <location evidence="1 6">Cytosol</location>
    </subcellularLocation>
</comment>
<evidence type="ECO:0000313" key="7">
    <source>
        <dbReference type="EMBL" id="AQS50362.1"/>
    </source>
</evidence>
<organism evidence="7 8">
    <name type="scientific">Paenalcaligenes hominis</name>
    <dbReference type="NCBI Taxonomy" id="643674"/>
    <lineage>
        <taxon>Bacteria</taxon>
        <taxon>Pseudomonadati</taxon>
        <taxon>Pseudomonadota</taxon>
        <taxon>Betaproteobacteria</taxon>
        <taxon>Burkholderiales</taxon>
        <taxon>Alcaligenaceae</taxon>
        <taxon>Paenalcaligenes</taxon>
    </lineage>
</organism>
<evidence type="ECO:0000256" key="2">
    <source>
        <dbReference type="ARBA" id="ARBA00008787"/>
    </source>
</evidence>
<dbReference type="InterPro" id="IPR036584">
    <property type="entry name" value="FliS_sf"/>
</dbReference>
<dbReference type="GO" id="GO:0005829">
    <property type="term" value="C:cytosol"/>
    <property type="evidence" value="ECO:0007669"/>
    <property type="project" value="UniProtKB-SubCell"/>
</dbReference>
<dbReference type="NCBIfam" id="TIGR00208">
    <property type="entry name" value="fliS"/>
    <property type="match status" value="1"/>
</dbReference>
<protein>
    <recommendedName>
        <fullName evidence="6">Flagellar secretion chaperone FliS</fullName>
    </recommendedName>
</protein>
<reference evidence="7 8" key="1">
    <citation type="submission" date="2017-01" db="EMBL/GenBank/DDBJ databases">
        <title>Complete Genome Sequence of Paenalcaligenes hominis, Isolated from a paraplegic Patient with neurogenic bladder.</title>
        <authorList>
            <person name="Mukhopadhyay R."/>
            <person name="Joaquin J."/>
            <person name="Hogue R."/>
            <person name="Kilaru A."/>
            <person name="Jospin G."/>
            <person name="Mars K."/>
            <person name="Eisen J.A."/>
            <person name="Chaturvedi V."/>
        </authorList>
    </citation>
    <scope>NUCLEOTIDE SEQUENCE [LARGE SCALE GENOMIC DNA]</scope>
    <source>
        <strain evidence="7 8">15S00501</strain>
    </source>
</reference>
<evidence type="ECO:0000256" key="3">
    <source>
        <dbReference type="ARBA" id="ARBA00022490"/>
    </source>
</evidence>
<keyword evidence="5" id="KW-0143">Chaperone</keyword>
<evidence type="ECO:0000256" key="5">
    <source>
        <dbReference type="ARBA" id="ARBA00023186"/>
    </source>
</evidence>
<proteinExistence type="inferred from homology"/>
<dbReference type="EMBL" id="CP019697">
    <property type="protein sequence ID" value="AQS50362.1"/>
    <property type="molecule type" value="Genomic_DNA"/>
</dbReference>
<dbReference type="GO" id="GO:0044780">
    <property type="term" value="P:bacterial-type flagellum assembly"/>
    <property type="evidence" value="ECO:0007669"/>
    <property type="project" value="InterPro"/>
</dbReference>
<evidence type="ECO:0000256" key="1">
    <source>
        <dbReference type="ARBA" id="ARBA00004514"/>
    </source>
</evidence>
<dbReference type="InterPro" id="IPR003713">
    <property type="entry name" value="FliS"/>
</dbReference>
<dbReference type="SUPFAM" id="SSF101116">
    <property type="entry name" value="Flagellar export chaperone FliS"/>
    <property type="match status" value="1"/>
</dbReference>
<evidence type="ECO:0000256" key="6">
    <source>
        <dbReference type="PIRNR" id="PIRNR039090"/>
    </source>
</evidence>
<dbReference type="Pfam" id="PF02561">
    <property type="entry name" value="FliS"/>
    <property type="match status" value="1"/>
</dbReference>
<comment type="similarity">
    <text evidence="2 6">Belongs to the FliS family.</text>
</comment>
<dbReference type="Gene3D" id="1.20.120.340">
    <property type="entry name" value="Flagellar protein FliS"/>
    <property type="match status" value="1"/>
</dbReference>
<dbReference type="PANTHER" id="PTHR34773">
    <property type="entry name" value="FLAGELLAR SECRETION CHAPERONE FLIS"/>
    <property type="match status" value="1"/>
</dbReference>
<dbReference type="STRING" id="643674.PAEH1_00255"/>
<name>A0A1U9JX64_9BURK</name>
<dbReference type="RefSeq" id="WP_077732902.1">
    <property type="nucleotide sequence ID" value="NZ_JBGJLN010000003.1"/>
</dbReference>
<dbReference type="PANTHER" id="PTHR34773:SF1">
    <property type="entry name" value="FLAGELLAR SECRETION CHAPERONE FLIS"/>
    <property type="match status" value="1"/>
</dbReference>
<dbReference type="OrthoDB" id="9792010at2"/>
<dbReference type="AlphaFoldDB" id="A0A1U9JX64"/>
<keyword evidence="7" id="KW-0969">Cilium</keyword>
<keyword evidence="3 6" id="KW-0963">Cytoplasm</keyword>
<evidence type="ECO:0000313" key="8">
    <source>
        <dbReference type="Proteomes" id="UP000189369"/>
    </source>
</evidence>
<sequence length="137" mass="14993">MTYSALRRGPGGRPTAQSYSNIGLETQVLSASPEELISLLLDGARVAVIKAKIHLDNNQIAERGQAISKAIDIVDTGLKAVLDKEKGGEVAAQLLHAYDLILYHLMQANLHSDKERLDIAESMLTSLLETWREATKK</sequence>
<dbReference type="GO" id="GO:0071973">
    <property type="term" value="P:bacterial-type flagellum-dependent cell motility"/>
    <property type="evidence" value="ECO:0007669"/>
    <property type="project" value="TreeGrafter"/>
</dbReference>
<gene>
    <name evidence="7" type="ORF">PAEH1_00255</name>
</gene>
<dbReference type="Proteomes" id="UP000189369">
    <property type="component" value="Chromosome"/>
</dbReference>
<accession>A0A1U9JX64</accession>
<dbReference type="CDD" id="cd16098">
    <property type="entry name" value="FliS"/>
    <property type="match status" value="1"/>
</dbReference>
<keyword evidence="7" id="KW-0966">Cell projection</keyword>
<dbReference type="KEGG" id="phn:PAEH1_00255"/>
<keyword evidence="7" id="KW-0282">Flagellum</keyword>